<dbReference type="Proteomes" id="UP000000768">
    <property type="component" value="Chromosome 5"/>
</dbReference>
<protein>
    <submittedName>
        <fullName evidence="1">Uncharacterized protein</fullName>
    </submittedName>
</protein>
<dbReference type="Gramene" id="OQU83451">
    <property type="protein sequence ID" value="OQU83451"/>
    <property type="gene ID" value="SORBI_3005G118201"/>
</dbReference>
<evidence type="ECO:0000313" key="1">
    <source>
        <dbReference type="EMBL" id="OQU83451.1"/>
    </source>
</evidence>
<keyword evidence="2" id="KW-1185">Reference proteome</keyword>
<dbReference type="AlphaFoldDB" id="A0A1Z5RIT4"/>
<evidence type="ECO:0000313" key="2">
    <source>
        <dbReference type="Proteomes" id="UP000000768"/>
    </source>
</evidence>
<name>A0A1Z5RIT4_SORBI</name>
<dbReference type="InParanoid" id="A0A1Z5RIT4"/>
<reference evidence="2" key="2">
    <citation type="journal article" date="2018" name="Plant J.">
        <title>The Sorghum bicolor reference genome: improved assembly, gene annotations, a transcriptome atlas, and signatures of genome organization.</title>
        <authorList>
            <person name="McCormick R.F."/>
            <person name="Truong S.K."/>
            <person name="Sreedasyam A."/>
            <person name="Jenkins J."/>
            <person name="Shu S."/>
            <person name="Sims D."/>
            <person name="Kennedy M."/>
            <person name="Amirebrahimi M."/>
            <person name="Weers B.D."/>
            <person name="McKinley B."/>
            <person name="Mattison A."/>
            <person name="Morishige D.T."/>
            <person name="Grimwood J."/>
            <person name="Schmutz J."/>
            <person name="Mullet J.E."/>
        </authorList>
    </citation>
    <scope>NUCLEOTIDE SEQUENCE [LARGE SCALE GENOMIC DNA]</scope>
    <source>
        <strain evidence="2">cv. BTx623</strain>
    </source>
</reference>
<gene>
    <name evidence="1" type="ORF">SORBI_3005G118201</name>
</gene>
<sequence>MVCNLLCSVSVSRTPELMHDMHVLCLTHDWFVREHNRSMVWTFSCHGTRSMDHCMRFRPGGHNFVIKFFCL</sequence>
<accession>A0A1Z5RIT4</accession>
<dbReference type="EMBL" id="CM000764">
    <property type="protein sequence ID" value="OQU83451.1"/>
    <property type="molecule type" value="Genomic_DNA"/>
</dbReference>
<reference evidence="1 2" key="1">
    <citation type="journal article" date="2009" name="Nature">
        <title>The Sorghum bicolor genome and the diversification of grasses.</title>
        <authorList>
            <person name="Paterson A.H."/>
            <person name="Bowers J.E."/>
            <person name="Bruggmann R."/>
            <person name="Dubchak I."/>
            <person name="Grimwood J."/>
            <person name="Gundlach H."/>
            <person name="Haberer G."/>
            <person name="Hellsten U."/>
            <person name="Mitros T."/>
            <person name="Poliakov A."/>
            <person name="Schmutz J."/>
            <person name="Spannagl M."/>
            <person name="Tang H."/>
            <person name="Wang X."/>
            <person name="Wicker T."/>
            <person name="Bharti A.K."/>
            <person name="Chapman J."/>
            <person name="Feltus F.A."/>
            <person name="Gowik U."/>
            <person name="Grigoriev I.V."/>
            <person name="Lyons E."/>
            <person name="Maher C.A."/>
            <person name="Martis M."/>
            <person name="Narechania A."/>
            <person name="Otillar R.P."/>
            <person name="Penning B.W."/>
            <person name="Salamov A.A."/>
            <person name="Wang Y."/>
            <person name="Zhang L."/>
            <person name="Carpita N.C."/>
            <person name="Freeling M."/>
            <person name="Gingle A.R."/>
            <person name="Hash C.T."/>
            <person name="Keller B."/>
            <person name="Klein P."/>
            <person name="Kresovich S."/>
            <person name="McCann M.C."/>
            <person name="Ming R."/>
            <person name="Peterson D.G."/>
            <person name="Mehboob-ur-Rahman"/>
            <person name="Ware D."/>
            <person name="Westhoff P."/>
            <person name="Mayer K.F."/>
            <person name="Messing J."/>
            <person name="Rokhsar D.S."/>
        </authorList>
    </citation>
    <scope>NUCLEOTIDE SEQUENCE [LARGE SCALE GENOMIC DNA]</scope>
    <source>
        <strain evidence="2">cv. BTx623</strain>
    </source>
</reference>
<proteinExistence type="predicted"/>
<organism evidence="1 2">
    <name type="scientific">Sorghum bicolor</name>
    <name type="common">Sorghum</name>
    <name type="synonym">Sorghum vulgare</name>
    <dbReference type="NCBI Taxonomy" id="4558"/>
    <lineage>
        <taxon>Eukaryota</taxon>
        <taxon>Viridiplantae</taxon>
        <taxon>Streptophyta</taxon>
        <taxon>Embryophyta</taxon>
        <taxon>Tracheophyta</taxon>
        <taxon>Spermatophyta</taxon>
        <taxon>Magnoliopsida</taxon>
        <taxon>Liliopsida</taxon>
        <taxon>Poales</taxon>
        <taxon>Poaceae</taxon>
        <taxon>PACMAD clade</taxon>
        <taxon>Panicoideae</taxon>
        <taxon>Andropogonodae</taxon>
        <taxon>Andropogoneae</taxon>
        <taxon>Sorghinae</taxon>
        <taxon>Sorghum</taxon>
    </lineage>
</organism>